<evidence type="ECO:0000313" key="4">
    <source>
        <dbReference type="Proteomes" id="UP000054270"/>
    </source>
</evidence>
<dbReference type="InterPro" id="IPR000210">
    <property type="entry name" value="BTB/POZ_dom"/>
</dbReference>
<dbReference type="OMA" id="ACWLTRW"/>
<feature type="region of interest" description="Disordered" evidence="1">
    <location>
        <begin position="439"/>
        <end position="465"/>
    </location>
</feature>
<name>A0A0D2PLY2_HYPSF</name>
<dbReference type="SUPFAM" id="SSF54695">
    <property type="entry name" value="POZ domain"/>
    <property type="match status" value="1"/>
</dbReference>
<gene>
    <name evidence="3" type="ORF">HYPSUDRAFT_32761</name>
</gene>
<feature type="region of interest" description="Disordered" evidence="1">
    <location>
        <begin position="699"/>
        <end position="734"/>
    </location>
</feature>
<dbReference type="AlphaFoldDB" id="A0A0D2PLY2"/>
<dbReference type="PANTHER" id="PTHR47369">
    <property type="entry name" value="BTB/POZ DOMAIN-CONTAINING PROTEIN"/>
    <property type="match status" value="1"/>
</dbReference>
<evidence type="ECO:0000313" key="3">
    <source>
        <dbReference type="EMBL" id="KJA29346.1"/>
    </source>
</evidence>
<evidence type="ECO:0000259" key="2">
    <source>
        <dbReference type="PROSITE" id="PS50097"/>
    </source>
</evidence>
<feature type="domain" description="BTB" evidence="2">
    <location>
        <begin position="24"/>
        <end position="100"/>
    </location>
</feature>
<proteinExistence type="predicted"/>
<dbReference type="InterPro" id="IPR011333">
    <property type="entry name" value="SKP1/BTB/POZ_sf"/>
</dbReference>
<dbReference type="PROSITE" id="PS50097">
    <property type="entry name" value="BTB"/>
    <property type="match status" value="1"/>
</dbReference>
<dbReference type="EMBL" id="KN817519">
    <property type="protein sequence ID" value="KJA29346.1"/>
    <property type="molecule type" value="Genomic_DNA"/>
</dbReference>
<reference evidence="4" key="1">
    <citation type="submission" date="2014-04" db="EMBL/GenBank/DDBJ databases">
        <title>Evolutionary Origins and Diversification of the Mycorrhizal Mutualists.</title>
        <authorList>
            <consortium name="DOE Joint Genome Institute"/>
            <consortium name="Mycorrhizal Genomics Consortium"/>
            <person name="Kohler A."/>
            <person name="Kuo A."/>
            <person name="Nagy L.G."/>
            <person name="Floudas D."/>
            <person name="Copeland A."/>
            <person name="Barry K.W."/>
            <person name="Cichocki N."/>
            <person name="Veneault-Fourrey C."/>
            <person name="LaButti K."/>
            <person name="Lindquist E.A."/>
            <person name="Lipzen A."/>
            <person name="Lundell T."/>
            <person name="Morin E."/>
            <person name="Murat C."/>
            <person name="Riley R."/>
            <person name="Ohm R."/>
            <person name="Sun H."/>
            <person name="Tunlid A."/>
            <person name="Henrissat B."/>
            <person name="Grigoriev I.V."/>
            <person name="Hibbett D.S."/>
            <person name="Martin F."/>
        </authorList>
    </citation>
    <scope>NUCLEOTIDE SEQUENCE [LARGE SCALE GENOMIC DNA]</scope>
    <source>
        <strain evidence="4">FD-334 SS-4</strain>
    </source>
</reference>
<sequence length="832" mass="90668">MHSHPSPSDIQTHLYNSFLNASTYDVALRVSGTWNAVYKLHRVVLIQSGFFRSLFTAGFSESAVRHVDLRSGTDEISVVFDDHNITRAAFEICISRLYGGGPPLYVSPTLIPTTKHPFSSPASKENEIPAGVHPTTPRLLLSLLATAIYLSIPTVASQALSLILKTVGPTTVIQYLNFACGKPLGHRSENEPQAAVGLEKVAQLLDDGITANESESHPQGTLSTDEWKEHSLDIDGKVPSYPSVGSSESSDIDPAESLEGLSLPHYGPVSDKIGEACACWLTRWATDVLQLEAQDGAPSASLLDTRSRSKSLSSFDPNSILAAPFPFRSKAIDLPLIFRTGGLSAKWVSAIVCADTLFVKGERQRYNFARSVVELRRREGIPEHEEHIWRTMFEQGIHYSNMTFEDILFISQDLSPTTHKPYVSASVLHASHWTQSIQRHHIMQRSSSSPSTPTNSNDPSIRDKELGITSTTADLLLEIANEERAGQPSAEPNKVYFPVLADSSLRIGENGAGSPSVAPGAQMSMDDFFNISQSPTQSQKQVRPADHTPSNYISTTEDAFFGIAAARFSRQACIRADPASKCRWTPYPPYRFSVEFWDVDLLKEKSRLHSQTIWHAGNLFNVYVQVVRKKGQTQLGIYLHRQSSVDPIPASSAPSIVAQSQTGARDGLLSVSLERASHLRQPSLPSVWSSPSTPHFSPSIHPIVRVGTPAANPNHARSASPPSPTPSSPSPSSLAFSIPSTLAVSAPQQPYRDPRPAVSAYFAISCASATGASQTRFSSSPDVFAVSQSWGWKSSTLRTEDFMEVGTHPLPSDEHTRGEEVSFRATVILGIV</sequence>
<dbReference type="Proteomes" id="UP000054270">
    <property type="component" value="Unassembled WGS sequence"/>
</dbReference>
<dbReference type="STRING" id="945553.A0A0D2PLY2"/>
<dbReference type="Gene3D" id="3.30.710.10">
    <property type="entry name" value="Potassium Channel Kv1.1, Chain A"/>
    <property type="match status" value="1"/>
</dbReference>
<evidence type="ECO:0000256" key="1">
    <source>
        <dbReference type="SAM" id="MobiDB-lite"/>
    </source>
</evidence>
<feature type="compositionally biased region" description="Low complexity" evidence="1">
    <location>
        <begin position="446"/>
        <end position="459"/>
    </location>
</feature>
<accession>A0A0D2PLY2</accession>
<protein>
    <recommendedName>
        <fullName evidence="2">BTB domain-containing protein</fullName>
    </recommendedName>
</protein>
<dbReference type="OrthoDB" id="6359943at2759"/>
<keyword evidence="4" id="KW-1185">Reference proteome</keyword>
<dbReference type="PANTHER" id="PTHR47369:SF1">
    <property type="entry name" value="BTB_POZ DOMAIN-CONTAINING PROTEIN"/>
    <property type="match status" value="1"/>
</dbReference>
<organism evidence="3 4">
    <name type="scientific">Hypholoma sublateritium (strain FD-334 SS-4)</name>
    <dbReference type="NCBI Taxonomy" id="945553"/>
    <lineage>
        <taxon>Eukaryota</taxon>
        <taxon>Fungi</taxon>
        <taxon>Dikarya</taxon>
        <taxon>Basidiomycota</taxon>
        <taxon>Agaricomycotina</taxon>
        <taxon>Agaricomycetes</taxon>
        <taxon>Agaricomycetidae</taxon>
        <taxon>Agaricales</taxon>
        <taxon>Agaricineae</taxon>
        <taxon>Strophariaceae</taxon>
        <taxon>Hypholoma</taxon>
    </lineage>
</organism>